<keyword evidence="4" id="KW-1185">Reference proteome</keyword>
<sequence length="144" mass="15585">MVDQAQRREWNQKVIEEFRANGGVVGGSFAGSDLLLLTTRGARSGEQRVSPLAAITADGGEGRRWAVFAANGGRPTRPGWYYNLSADPVVTVEVGTETFQAVAEDATGAEREQLWAVMLERLPSLDDFQTTAPGPIPVVVLTRR</sequence>
<proteinExistence type="inferred from homology"/>
<evidence type="ECO:0000256" key="1">
    <source>
        <dbReference type="ARBA" id="ARBA00008710"/>
    </source>
</evidence>
<dbReference type="NCBIfam" id="TIGR00026">
    <property type="entry name" value="hi_GC_TIGR00026"/>
    <property type="match status" value="1"/>
</dbReference>
<evidence type="ECO:0000313" key="4">
    <source>
        <dbReference type="Proteomes" id="UP001592528"/>
    </source>
</evidence>
<dbReference type="EMBL" id="JBHEZZ010000001">
    <property type="protein sequence ID" value="MFC1400109.1"/>
    <property type="molecule type" value="Genomic_DNA"/>
</dbReference>
<evidence type="ECO:0000313" key="3">
    <source>
        <dbReference type="EMBL" id="MFC1400109.1"/>
    </source>
</evidence>
<evidence type="ECO:0000256" key="2">
    <source>
        <dbReference type="ARBA" id="ARBA00049106"/>
    </source>
</evidence>
<dbReference type="Gene3D" id="2.30.110.10">
    <property type="entry name" value="Electron Transport, Fmn-binding Protein, Chain A"/>
    <property type="match status" value="1"/>
</dbReference>
<dbReference type="PANTHER" id="PTHR39428:SF1">
    <property type="entry name" value="F420H(2)-DEPENDENT QUINONE REDUCTASE RV1261C"/>
    <property type="match status" value="1"/>
</dbReference>
<comment type="catalytic activity">
    <reaction evidence="2">
        <text>oxidized coenzyme F420-(gamma-L-Glu)(n) + a quinol + H(+) = reduced coenzyme F420-(gamma-L-Glu)(n) + a quinone</text>
        <dbReference type="Rhea" id="RHEA:39663"/>
        <dbReference type="Rhea" id="RHEA-COMP:12939"/>
        <dbReference type="Rhea" id="RHEA-COMP:14378"/>
        <dbReference type="ChEBI" id="CHEBI:15378"/>
        <dbReference type="ChEBI" id="CHEBI:24646"/>
        <dbReference type="ChEBI" id="CHEBI:132124"/>
        <dbReference type="ChEBI" id="CHEBI:133980"/>
        <dbReference type="ChEBI" id="CHEBI:139511"/>
    </reaction>
</comment>
<dbReference type="PANTHER" id="PTHR39428">
    <property type="entry name" value="F420H(2)-DEPENDENT QUINONE REDUCTASE RV1261C"/>
    <property type="match status" value="1"/>
</dbReference>
<reference evidence="3 4" key="1">
    <citation type="submission" date="2024-09" db="EMBL/GenBank/DDBJ databases">
        <authorList>
            <person name="Lee S.D."/>
        </authorList>
    </citation>
    <scope>NUCLEOTIDE SEQUENCE [LARGE SCALE GENOMIC DNA]</scope>
    <source>
        <strain evidence="3 4">N1-5</strain>
    </source>
</reference>
<dbReference type="Proteomes" id="UP001592528">
    <property type="component" value="Unassembled WGS sequence"/>
</dbReference>
<name>A0ABV6UFA5_9ACTN</name>
<dbReference type="InterPro" id="IPR012349">
    <property type="entry name" value="Split_barrel_FMN-bd"/>
</dbReference>
<accession>A0ABV6UFA5</accession>
<organism evidence="3 4">
    <name type="scientific">Streptacidiphilus cavernicola</name>
    <dbReference type="NCBI Taxonomy" id="3342716"/>
    <lineage>
        <taxon>Bacteria</taxon>
        <taxon>Bacillati</taxon>
        <taxon>Actinomycetota</taxon>
        <taxon>Actinomycetes</taxon>
        <taxon>Kitasatosporales</taxon>
        <taxon>Streptomycetaceae</taxon>
        <taxon>Streptacidiphilus</taxon>
    </lineage>
</organism>
<dbReference type="InterPro" id="IPR004378">
    <property type="entry name" value="F420H2_quin_Rdtase"/>
</dbReference>
<dbReference type="RefSeq" id="WP_030250912.1">
    <property type="nucleotide sequence ID" value="NZ_JBHEZZ010000001.1"/>
</dbReference>
<gene>
    <name evidence="3" type="ORF">ACEZDJ_02265</name>
</gene>
<comment type="similarity">
    <text evidence="1">Belongs to the F420H(2)-dependent quinone reductase family.</text>
</comment>
<comment type="caution">
    <text evidence="3">The sequence shown here is derived from an EMBL/GenBank/DDBJ whole genome shotgun (WGS) entry which is preliminary data.</text>
</comment>
<dbReference type="Pfam" id="PF04075">
    <property type="entry name" value="F420H2_quin_red"/>
    <property type="match status" value="1"/>
</dbReference>
<protein>
    <submittedName>
        <fullName evidence="3">Nitroreductase/quinone reductase family protein</fullName>
    </submittedName>
</protein>